<feature type="region of interest" description="Disordered" evidence="7">
    <location>
        <begin position="854"/>
        <end position="950"/>
    </location>
</feature>
<dbReference type="GO" id="GO:0003677">
    <property type="term" value="F:DNA binding"/>
    <property type="evidence" value="ECO:0007669"/>
    <property type="project" value="UniProtKB-UniRule"/>
</dbReference>
<keyword evidence="5 6" id="KW-0539">Nucleus</keyword>
<feature type="compositionally biased region" description="Pro residues" evidence="7">
    <location>
        <begin position="703"/>
        <end position="716"/>
    </location>
</feature>
<evidence type="ECO:0000313" key="9">
    <source>
        <dbReference type="EMBL" id="JAS38650.1"/>
    </source>
</evidence>
<feature type="compositionally biased region" description="Basic and acidic residues" evidence="7">
    <location>
        <begin position="283"/>
        <end position="293"/>
    </location>
</feature>
<feature type="compositionally biased region" description="Basic and acidic residues" evidence="7">
    <location>
        <begin position="869"/>
        <end position="880"/>
    </location>
</feature>
<comment type="subcellular location">
    <subcellularLocation>
        <location evidence="1 6">Nucleus</location>
    </subcellularLocation>
</comment>
<feature type="region of interest" description="Disordered" evidence="7">
    <location>
        <begin position="687"/>
        <end position="716"/>
    </location>
</feature>
<dbReference type="PANTHER" id="PTHR21545">
    <property type="entry name" value="TRANSCRIPTION FACTOR MLR1/2"/>
    <property type="match status" value="1"/>
</dbReference>
<evidence type="ECO:0000256" key="4">
    <source>
        <dbReference type="ARBA" id="ARBA00023163"/>
    </source>
</evidence>
<feature type="compositionally biased region" description="Basic and acidic residues" evidence="7">
    <location>
        <begin position="18"/>
        <end position="31"/>
    </location>
</feature>
<organism evidence="9">
    <name type="scientific">Cuerna arida</name>
    <dbReference type="NCBI Taxonomy" id="1464854"/>
    <lineage>
        <taxon>Eukaryota</taxon>
        <taxon>Metazoa</taxon>
        <taxon>Ecdysozoa</taxon>
        <taxon>Arthropoda</taxon>
        <taxon>Hexapoda</taxon>
        <taxon>Insecta</taxon>
        <taxon>Pterygota</taxon>
        <taxon>Neoptera</taxon>
        <taxon>Paraneoptera</taxon>
        <taxon>Hemiptera</taxon>
        <taxon>Auchenorrhyncha</taxon>
        <taxon>Membracoidea</taxon>
        <taxon>Cicadellidae</taxon>
        <taxon>Cicadellinae</taxon>
        <taxon>Proconiini</taxon>
        <taxon>Cuerna</taxon>
    </lineage>
</organism>
<sequence>MGRRKWRQYQKLVLSHEEDYSMEAKDWEPSDKCNLCPEHGDQPPPPHTDTSLPRPPSEESASSASASAEDSRDRYTARVPAMTTLESVASSMAASLAAVAALSQGKPPAAAALYPPPGLFPWYLAAPEPKPSPPVPEQPLDLSKSSSRSPEPIVETPPSLQHLVPSSPSLKVPAALNRLYNLFDSRAKPRLSAVAGRRTYTEDELQAALRDIQSGKLGTRRAAVIYGIPRSTLRNKVYKLAMERERDSHLVLAASPDHVAAKARVLLGEKDDDDLQDDDDDKDSGAEEEREVEKALMRPIISIEDFMRLSSESAGFPGTDSLRTLLQHGSKYLAEKKEDGSSSPPVYPVFPTPGSADLWNGLDHAALGPYINRLLNANPLVHPNHFAMTGNRHSPTERSPTDSPGDFVPKIPHLELVRRMIMEDRLAQEEQQKKEKQFLNGSRLGEPGPSSSTIQEDEHSGSGTPPNVILRIPSFKPTPKNGIPGETSGFPLGVKIGESSQHSVISPPISTGRSESSSPPSMGKGISVSLRDVIAKSISQKFQQPADLHHLPHTPPGLEHFRRADFSQPLGCSPPIMRNHNNNHLDERKMHVPSSKPPTSGSNTSTTTGGKGTRPKRGKYRNYDRDSLVEAVRAVQRGEMSVHRAGSYYGVPHSTLEYKVKERHLMRPRKREPKSVQEEIKLKEDPITSRIPPPVDKNKLLPPTKPPKTPFTPPSTLPTGPNGLKMSPMFDPSLPYSAAPPFPFWPPNPFPHLPMDYPRNPNFPPTPDHFFASQMIQRLQEDSARMPHSPPPTLGKTERELAETLYDGTGANGSFLDGIIRSSLESGLPKNKDGELKRPEQMSNKALLDQLCRNSRMAPVPKAETSSSDDEKTAQKRPCEDAPSTHLEEVKEKVNEEEPEERDSSPRPELKIEPESEAKPDDSNLKTDDVDESACDSNHTIKRVKLEEET</sequence>
<protein>
    <recommendedName>
        <fullName evidence="8">HTH psq-type domain-containing protein</fullName>
    </recommendedName>
</protein>
<feature type="compositionally biased region" description="Basic and acidic residues" evidence="7">
    <location>
        <begin position="886"/>
        <end position="928"/>
    </location>
</feature>
<dbReference type="Gene3D" id="1.10.10.60">
    <property type="entry name" value="Homeodomain-like"/>
    <property type="match status" value="2"/>
</dbReference>
<feature type="compositionally biased region" description="Acidic residues" evidence="7">
    <location>
        <begin position="270"/>
        <end position="282"/>
    </location>
</feature>
<feature type="compositionally biased region" description="Low complexity" evidence="7">
    <location>
        <begin position="58"/>
        <end position="68"/>
    </location>
</feature>
<feature type="domain" description="HTH psq-type" evidence="8">
    <location>
        <begin position="191"/>
        <end position="243"/>
    </location>
</feature>
<feature type="DNA-binding region" description="H-T-H motif" evidence="6">
    <location>
        <begin position="642"/>
        <end position="662"/>
    </location>
</feature>
<reference evidence="9" key="1">
    <citation type="submission" date="2015-11" db="EMBL/GenBank/DDBJ databases">
        <title>De novo transcriptome assembly of four potential Pierce s Disease insect vectors from Arizona vineyards.</title>
        <authorList>
            <person name="Tassone E.E."/>
        </authorList>
    </citation>
    <scope>NUCLEOTIDE SEQUENCE</scope>
</reference>
<accession>A0A1B6EL34</accession>
<feature type="domain" description="HTH psq-type" evidence="8">
    <location>
        <begin position="614"/>
        <end position="666"/>
    </location>
</feature>
<dbReference type="FunFam" id="1.10.10.60:FF:000019">
    <property type="entry name" value="Ligand-dependent corepressor isoform 1"/>
    <property type="match status" value="1"/>
</dbReference>
<feature type="compositionally biased region" description="Low complexity" evidence="7">
    <location>
        <begin position="593"/>
        <end position="608"/>
    </location>
</feature>
<keyword evidence="3 6" id="KW-0238">DNA-binding</keyword>
<gene>
    <name evidence="9" type="ORF">g.41797</name>
</gene>
<dbReference type="InterPro" id="IPR007889">
    <property type="entry name" value="HTH_Psq"/>
</dbReference>
<dbReference type="AlphaFoldDB" id="A0A1B6EL34"/>
<feature type="region of interest" description="Disordered" evidence="7">
    <location>
        <begin position="129"/>
        <end position="162"/>
    </location>
</feature>
<keyword evidence="2" id="KW-0805">Transcription regulation</keyword>
<feature type="region of interest" description="Disordered" evidence="7">
    <location>
        <begin position="587"/>
        <end position="622"/>
    </location>
</feature>
<dbReference type="PROSITE" id="PS50960">
    <property type="entry name" value="HTH_PSQ"/>
    <property type="match status" value="2"/>
</dbReference>
<evidence type="ECO:0000256" key="6">
    <source>
        <dbReference type="PROSITE-ProRule" id="PRU00320"/>
    </source>
</evidence>
<feature type="region of interest" description="Disordered" evidence="7">
    <location>
        <begin position="428"/>
        <end position="525"/>
    </location>
</feature>
<dbReference type="EMBL" id="GECZ01031119">
    <property type="protein sequence ID" value="JAS38650.1"/>
    <property type="molecule type" value="Transcribed_RNA"/>
</dbReference>
<evidence type="ECO:0000256" key="3">
    <source>
        <dbReference type="ARBA" id="ARBA00023125"/>
    </source>
</evidence>
<feature type="compositionally biased region" description="Low complexity" evidence="7">
    <location>
        <begin position="506"/>
        <end position="521"/>
    </location>
</feature>
<dbReference type="InterPro" id="IPR009057">
    <property type="entry name" value="Homeodomain-like_sf"/>
</dbReference>
<dbReference type="GO" id="GO:0006357">
    <property type="term" value="P:regulation of transcription by RNA polymerase II"/>
    <property type="evidence" value="ECO:0007669"/>
    <property type="project" value="TreeGrafter"/>
</dbReference>
<evidence type="ECO:0000256" key="1">
    <source>
        <dbReference type="ARBA" id="ARBA00004123"/>
    </source>
</evidence>
<evidence type="ECO:0000259" key="8">
    <source>
        <dbReference type="PROSITE" id="PS50960"/>
    </source>
</evidence>
<feature type="compositionally biased region" description="Basic and acidic residues" evidence="7">
    <location>
        <begin position="428"/>
        <end position="437"/>
    </location>
</feature>
<feature type="region of interest" description="Disordered" evidence="7">
    <location>
        <begin position="18"/>
        <end position="78"/>
    </location>
</feature>
<evidence type="ECO:0000256" key="5">
    <source>
        <dbReference type="ARBA" id="ARBA00023242"/>
    </source>
</evidence>
<dbReference type="Pfam" id="PF05225">
    <property type="entry name" value="HTH_psq"/>
    <property type="match status" value="2"/>
</dbReference>
<dbReference type="GO" id="GO:0005634">
    <property type="term" value="C:nucleus"/>
    <property type="evidence" value="ECO:0007669"/>
    <property type="project" value="UniProtKB-SubCell"/>
</dbReference>
<name>A0A1B6EL34_9HEMI</name>
<dbReference type="SUPFAM" id="SSF46689">
    <property type="entry name" value="Homeodomain-like"/>
    <property type="match status" value="2"/>
</dbReference>
<dbReference type="PANTHER" id="PTHR21545:SF13">
    <property type="entry name" value="ECDYSONE-INDUCED PROTEIN 93F, ISOFORM C"/>
    <property type="match status" value="1"/>
</dbReference>
<evidence type="ECO:0000256" key="7">
    <source>
        <dbReference type="SAM" id="MobiDB-lite"/>
    </source>
</evidence>
<proteinExistence type="predicted"/>
<feature type="DNA-binding region" description="H-T-H motif" evidence="6">
    <location>
        <begin position="219"/>
        <end position="239"/>
    </location>
</feature>
<keyword evidence="4" id="KW-0804">Transcription</keyword>
<feature type="region of interest" description="Disordered" evidence="7">
    <location>
        <begin position="267"/>
        <end position="293"/>
    </location>
</feature>
<evidence type="ECO:0000256" key="2">
    <source>
        <dbReference type="ARBA" id="ARBA00023015"/>
    </source>
</evidence>